<dbReference type="InterPro" id="IPR020449">
    <property type="entry name" value="Tscrpt_reg_AraC-type_HTH"/>
</dbReference>
<dbReference type="GO" id="GO:0043565">
    <property type="term" value="F:sequence-specific DNA binding"/>
    <property type="evidence" value="ECO:0007669"/>
    <property type="project" value="InterPro"/>
</dbReference>
<dbReference type="SUPFAM" id="SSF46689">
    <property type="entry name" value="Homeodomain-like"/>
    <property type="match status" value="1"/>
</dbReference>
<proteinExistence type="predicted"/>
<dbReference type="STRING" id="156994.SAMN04488028_10785"/>
<evidence type="ECO:0000256" key="2">
    <source>
        <dbReference type="ARBA" id="ARBA00023125"/>
    </source>
</evidence>
<dbReference type="AlphaFoldDB" id="A0A1M6UEH6"/>
<dbReference type="Proteomes" id="UP000184474">
    <property type="component" value="Unassembled WGS sequence"/>
</dbReference>
<organism evidence="5 6">
    <name type="scientific">Reichenbachiella agariperforans</name>
    <dbReference type="NCBI Taxonomy" id="156994"/>
    <lineage>
        <taxon>Bacteria</taxon>
        <taxon>Pseudomonadati</taxon>
        <taxon>Bacteroidota</taxon>
        <taxon>Cytophagia</taxon>
        <taxon>Cytophagales</taxon>
        <taxon>Reichenbachiellaceae</taxon>
        <taxon>Reichenbachiella</taxon>
    </lineage>
</organism>
<evidence type="ECO:0000256" key="1">
    <source>
        <dbReference type="ARBA" id="ARBA00023015"/>
    </source>
</evidence>
<name>A0A1M6UEH6_REIAG</name>
<evidence type="ECO:0000313" key="5">
    <source>
        <dbReference type="EMBL" id="SHK67563.1"/>
    </source>
</evidence>
<keyword evidence="6" id="KW-1185">Reference proteome</keyword>
<evidence type="ECO:0000259" key="4">
    <source>
        <dbReference type="PROSITE" id="PS01124"/>
    </source>
</evidence>
<reference evidence="6" key="1">
    <citation type="submission" date="2016-11" db="EMBL/GenBank/DDBJ databases">
        <authorList>
            <person name="Varghese N."/>
            <person name="Submissions S."/>
        </authorList>
    </citation>
    <scope>NUCLEOTIDE SEQUENCE [LARGE SCALE GENOMIC DNA]</scope>
    <source>
        <strain evidence="6">DSM 26134</strain>
    </source>
</reference>
<dbReference type="PANTHER" id="PTHR43280:SF2">
    <property type="entry name" value="HTH-TYPE TRANSCRIPTIONAL REGULATOR EXSA"/>
    <property type="match status" value="1"/>
</dbReference>
<evidence type="ECO:0000256" key="3">
    <source>
        <dbReference type="ARBA" id="ARBA00023163"/>
    </source>
</evidence>
<dbReference type="GO" id="GO:0003700">
    <property type="term" value="F:DNA-binding transcription factor activity"/>
    <property type="evidence" value="ECO:0007669"/>
    <property type="project" value="InterPro"/>
</dbReference>
<sequence length="259" mass="29640">MKQTTVIVYGSNVLENKDKHWLSPQFEVVGTGKALFAIDVVLVPYFLWDEFNKEYPRWFVLEETSVFVLSDDLDTEIQVELLQQGVIDIVSSHVAPILLYTKHQSAMRLRQLSFMGTEELSGSSVFMVTTWLERVTAIIEENIADTEFNVQCLVQTSGMSRSVLYCKLKELTGFSTSEFIRTIRLKHAVALLRSGACSIKEVRYKSGFNSASYFTRCFKKQYGYLPSEYLKSMNTSIVRTLGTGYRDEPIPLKRQYINA</sequence>
<dbReference type="InterPro" id="IPR009057">
    <property type="entry name" value="Homeodomain-like_sf"/>
</dbReference>
<dbReference type="Pfam" id="PF12833">
    <property type="entry name" value="HTH_18"/>
    <property type="match status" value="1"/>
</dbReference>
<dbReference type="PANTHER" id="PTHR43280">
    <property type="entry name" value="ARAC-FAMILY TRANSCRIPTIONAL REGULATOR"/>
    <property type="match status" value="1"/>
</dbReference>
<dbReference type="SMART" id="SM00342">
    <property type="entry name" value="HTH_ARAC"/>
    <property type="match status" value="1"/>
</dbReference>
<dbReference type="PROSITE" id="PS01124">
    <property type="entry name" value="HTH_ARAC_FAMILY_2"/>
    <property type="match status" value="1"/>
</dbReference>
<keyword evidence="3" id="KW-0804">Transcription</keyword>
<gene>
    <name evidence="5" type="ORF">SAMN04488028_10785</name>
</gene>
<keyword evidence="1" id="KW-0805">Transcription regulation</keyword>
<dbReference type="PRINTS" id="PR00032">
    <property type="entry name" value="HTHARAC"/>
</dbReference>
<dbReference type="InterPro" id="IPR018060">
    <property type="entry name" value="HTH_AraC"/>
</dbReference>
<evidence type="ECO:0000313" key="6">
    <source>
        <dbReference type="Proteomes" id="UP000184474"/>
    </source>
</evidence>
<accession>A0A1M6UEH6</accession>
<keyword evidence="2 5" id="KW-0238">DNA-binding</keyword>
<dbReference type="RefSeq" id="WP_073124244.1">
    <property type="nucleotide sequence ID" value="NZ_FRAA01000007.1"/>
</dbReference>
<feature type="domain" description="HTH araC/xylS-type" evidence="4">
    <location>
        <begin position="133"/>
        <end position="232"/>
    </location>
</feature>
<dbReference type="Gene3D" id="1.10.10.60">
    <property type="entry name" value="Homeodomain-like"/>
    <property type="match status" value="1"/>
</dbReference>
<protein>
    <submittedName>
        <fullName evidence="5">AraC-type DNA-binding protein</fullName>
    </submittedName>
</protein>
<dbReference type="EMBL" id="FRAA01000007">
    <property type="protein sequence ID" value="SHK67563.1"/>
    <property type="molecule type" value="Genomic_DNA"/>
</dbReference>